<keyword evidence="3" id="KW-1185">Reference proteome</keyword>
<feature type="compositionally biased region" description="Basic and acidic residues" evidence="1">
    <location>
        <begin position="447"/>
        <end position="461"/>
    </location>
</feature>
<dbReference type="AlphaFoldDB" id="A0A177DGC5"/>
<evidence type="ECO:0000313" key="3">
    <source>
        <dbReference type="Proteomes" id="UP000077248"/>
    </source>
</evidence>
<evidence type="ECO:0008006" key="4">
    <source>
        <dbReference type="Google" id="ProtNLM"/>
    </source>
</evidence>
<protein>
    <recommendedName>
        <fullName evidence="4">Fungal N-terminal domain-containing protein</fullName>
    </recommendedName>
</protein>
<feature type="compositionally biased region" description="Acidic residues" evidence="1">
    <location>
        <begin position="409"/>
        <end position="420"/>
    </location>
</feature>
<proteinExistence type="predicted"/>
<feature type="compositionally biased region" description="Low complexity" evidence="1">
    <location>
        <begin position="247"/>
        <end position="267"/>
    </location>
</feature>
<dbReference type="KEGG" id="aalt:CC77DRAFT_1062751"/>
<dbReference type="GeneID" id="29114156"/>
<accession>A0A177DGC5</accession>
<dbReference type="OMA" id="WIMSKST"/>
<organism evidence="2 3">
    <name type="scientific">Alternaria alternata</name>
    <name type="common">Alternaria rot fungus</name>
    <name type="synonym">Torula alternata</name>
    <dbReference type="NCBI Taxonomy" id="5599"/>
    <lineage>
        <taxon>Eukaryota</taxon>
        <taxon>Fungi</taxon>
        <taxon>Dikarya</taxon>
        <taxon>Ascomycota</taxon>
        <taxon>Pezizomycotina</taxon>
        <taxon>Dothideomycetes</taxon>
        <taxon>Pleosporomycetidae</taxon>
        <taxon>Pleosporales</taxon>
        <taxon>Pleosporineae</taxon>
        <taxon>Pleosporaceae</taxon>
        <taxon>Alternaria</taxon>
        <taxon>Alternaria sect. Alternaria</taxon>
        <taxon>Alternaria alternata complex</taxon>
    </lineage>
</organism>
<dbReference type="VEuPathDB" id="FungiDB:CC77DRAFT_1062751"/>
<gene>
    <name evidence="2" type="ORF">CC77DRAFT_1062751</name>
</gene>
<sequence length="461" mass="52015">MDPASLALTVIGLPAALTMTFKSLRKIVESIKYAKRELRDLEEEVDLFAGIFDSFLDACDEASLETEGASIIKRHLRSWTEKVMEGFENLLDRVQAVGRDPRYEHSTIEVITAHYRWIMSKSTLKYLRACLNVARQSMIAFTNIRVLGKLNEELAYLQSALNSTAERQSIELRHGVSYNRRMQRHKIDSRLYEGIDRVRAYEEKNIDHNLVPQEKTLLQFQRSVDRFVDQIVCQEKFDRKARRMQDSSSVLTSDSSATTPTQSTQPSDDPRQAPESPPTSPEPSIANTPIIEIQPEAEQTNSMLNFCERCSGTCTNTEAHKTSIRPSTPDPLPQTVWHYSPTQPSEAKRIRTPSRPQSQPTSQTQPNSANPMPASRLRTDSRQNYPPKPSAEPVEEDSETSHADPVTLGEDEDDPEDGISEEGVSAKEQATGSKPSMWKAVSGQEGDMPRALRILRENRSR</sequence>
<reference evidence="2 3" key="1">
    <citation type="submission" date="2016-05" db="EMBL/GenBank/DDBJ databases">
        <title>Comparative analysis of secretome profiles of manganese(II)-oxidizing ascomycete fungi.</title>
        <authorList>
            <consortium name="DOE Joint Genome Institute"/>
            <person name="Zeiner C.A."/>
            <person name="Purvine S.O."/>
            <person name="Zink E.M."/>
            <person name="Wu S."/>
            <person name="Pasa-Tolic L."/>
            <person name="Chaput D.L."/>
            <person name="Haridas S."/>
            <person name="Grigoriev I.V."/>
            <person name="Santelli C.M."/>
            <person name="Hansel C.M."/>
        </authorList>
    </citation>
    <scope>NUCLEOTIDE SEQUENCE [LARGE SCALE GENOMIC DNA]</scope>
    <source>
        <strain evidence="2 3">SRC1lrK2f</strain>
    </source>
</reference>
<dbReference type="EMBL" id="KV441482">
    <property type="protein sequence ID" value="OAG18823.1"/>
    <property type="molecule type" value="Genomic_DNA"/>
</dbReference>
<dbReference type="Proteomes" id="UP000077248">
    <property type="component" value="Unassembled WGS sequence"/>
</dbReference>
<feature type="compositionally biased region" description="Low complexity" evidence="1">
    <location>
        <begin position="353"/>
        <end position="366"/>
    </location>
</feature>
<dbReference type="RefSeq" id="XP_018384244.1">
    <property type="nucleotide sequence ID" value="XM_018528562.1"/>
</dbReference>
<evidence type="ECO:0000256" key="1">
    <source>
        <dbReference type="SAM" id="MobiDB-lite"/>
    </source>
</evidence>
<name>A0A177DGC5_ALTAL</name>
<feature type="region of interest" description="Disordered" evidence="1">
    <location>
        <begin position="242"/>
        <end position="286"/>
    </location>
</feature>
<evidence type="ECO:0000313" key="2">
    <source>
        <dbReference type="EMBL" id="OAG18823.1"/>
    </source>
</evidence>
<feature type="region of interest" description="Disordered" evidence="1">
    <location>
        <begin position="319"/>
        <end position="461"/>
    </location>
</feature>